<dbReference type="GO" id="GO:0005524">
    <property type="term" value="F:ATP binding"/>
    <property type="evidence" value="ECO:0007669"/>
    <property type="project" value="UniProtKB-UniRule"/>
</dbReference>
<evidence type="ECO:0000313" key="11">
    <source>
        <dbReference type="Proteomes" id="UP000215896"/>
    </source>
</evidence>
<comment type="similarity">
    <text evidence="1 8">Belongs to the SELO family.</text>
</comment>
<feature type="binding site" evidence="8">
    <location>
        <position position="273"/>
    </location>
    <ligand>
        <name>Mg(2+)</name>
        <dbReference type="ChEBI" id="CHEBI:18420"/>
    </ligand>
</feature>
<keyword evidence="11" id="KW-1185">Reference proteome</keyword>
<comment type="cofactor">
    <cofactor evidence="8">
        <name>Mg(2+)</name>
        <dbReference type="ChEBI" id="CHEBI:18420"/>
    </cofactor>
    <cofactor evidence="8">
        <name>Mn(2+)</name>
        <dbReference type="ChEBI" id="CHEBI:29035"/>
    </cofactor>
</comment>
<protein>
    <recommendedName>
        <fullName evidence="8">Protein nucleotidyltransferase YdiU</fullName>
        <ecNumber evidence="8">2.7.7.-</ecNumber>
    </recommendedName>
    <alternativeName>
        <fullName evidence="8">Protein adenylyltransferase YdiU</fullName>
        <ecNumber evidence="8">2.7.7.108</ecNumber>
    </alternativeName>
    <alternativeName>
        <fullName evidence="8">Protein uridylyltransferase YdiU</fullName>
        <ecNumber evidence="8">2.7.7.-</ecNumber>
    </alternativeName>
</protein>
<keyword evidence="4 8" id="KW-0479">Metal-binding</keyword>
<comment type="catalytic activity">
    <reaction evidence="8">
        <text>L-seryl-[protein] + UTP = O-(5'-uridylyl)-L-seryl-[protein] + diphosphate</text>
        <dbReference type="Rhea" id="RHEA:64604"/>
        <dbReference type="Rhea" id="RHEA-COMP:9863"/>
        <dbReference type="Rhea" id="RHEA-COMP:16635"/>
        <dbReference type="ChEBI" id="CHEBI:29999"/>
        <dbReference type="ChEBI" id="CHEBI:33019"/>
        <dbReference type="ChEBI" id="CHEBI:46398"/>
        <dbReference type="ChEBI" id="CHEBI:156051"/>
    </reaction>
</comment>
<dbReference type="OrthoDB" id="9776281at2"/>
<evidence type="ECO:0000256" key="6">
    <source>
        <dbReference type="ARBA" id="ARBA00022840"/>
    </source>
</evidence>
<feature type="binding site" evidence="8">
    <location>
        <position position="135"/>
    </location>
    <ligand>
        <name>ATP</name>
        <dbReference type="ChEBI" id="CHEBI:30616"/>
    </ligand>
</feature>
<keyword evidence="8" id="KW-0464">Manganese</keyword>
<dbReference type="GO" id="GO:0030145">
    <property type="term" value="F:manganese ion binding"/>
    <property type="evidence" value="ECO:0007669"/>
    <property type="project" value="UniProtKB-UniRule"/>
</dbReference>
<comment type="function">
    <text evidence="8">Nucleotidyltransferase involved in the post-translational modification of proteins. It can catalyze the addition of adenosine monophosphate (AMP) or uridine monophosphate (UMP) to a protein, resulting in modifications known as AMPylation and UMPylation.</text>
</comment>
<evidence type="ECO:0000256" key="2">
    <source>
        <dbReference type="ARBA" id="ARBA00022679"/>
    </source>
</evidence>
<dbReference type="GO" id="GO:0070733">
    <property type="term" value="F:AMPylase activity"/>
    <property type="evidence" value="ECO:0007669"/>
    <property type="project" value="UniProtKB-EC"/>
</dbReference>
<dbReference type="HAMAP" id="MF_00692">
    <property type="entry name" value="SelO"/>
    <property type="match status" value="1"/>
</dbReference>
<gene>
    <name evidence="8" type="primary">ydiU</name>
    <name evidence="8" type="synonym">selO</name>
    <name evidence="10" type="ORF">CGZ94_13020</name>
</gene>
<comment type="catalytic activity">
    <reaction evidence="8">
        <text>L-histidyl-[protein] + UTP = N(tele)-(5'-uridylyl)-L-histidyl-[protein] + diphosphate</text>
        <dbReference type="Rhea" id="RHEA:83891"/>
        <dbReference type="Rhea" id="RHEA-COMP:9745"/>
        <dbReference type="Rhea" id="RHEA-COMP:20239"/>
        <dbReference type="ChEBI" id="CHEBI:29979"/>
        <dbReference type="ChEBI" id="CHEBI:33019"/>
        <dbReference type="ChEBI" id="CHEBI:46398"/>
        <dbReference type="ChEBI" id="CHEBI:233474"/>
    </reaction>
</comment>
<comment type="catalytic activity">
    <reaction evidence="8">
        <text>L-tyrosyl-[protein] + UTP = O-(5'-uridylyl)-L-tyrosyl-[protein] + diphosphate</text>
        <dbReference type="Rhea" id="RHEA:83887"/>
        <dbReference type="Rhea" id="RHEA-COMP:10136"/>
        <dbReference type="Rhea" id="RHEA-COMP:20238"/>
        <dbReference type="ChEBI" id="CHEBI:33019"/>
        <dbReference type="ChEBI" id="CHEBI:46398"/>
        <dbReference type="ChEBI" id="CHEBI:46858"/>
        <dbReference type="ChEBI" id="CHEBI:90602"/>
    </reaction>
</comment>
<evidence type="ECO:0000256" key="8">
    <source>
        <dbReference type="HAMAP-Rule" id="MF_00692"/>
    </source>
</evidence>
<dbReference type="PANTHER" id="PTHR32057:SF14">
    <property type="entry name" value="PROTEIN ADENYLYLTRANSFERASE SELO, MITOCHONDRIAL"/>
    <property type="match status" value="1"/>
</dbReference>
<evidence type="ECO:0000256" key="3">
    <source>
        <dbReference type="ARBA" id="ARBA00022695"/>
    </source>
</evidence>
<keyword evidence="2 8" id="KW-0808">Transferase</keyword>
<dbReference type="Proteomes" id="UP000215896">
    <property type="component" value="Unassembled WGS sequence"/>
</dbReference>
<name>A0A255GAE9_9ACTN</name>
<evidence type="ECO:0000256" key="7">
    <source>
        <dbReference type="ARBA" id="ARBA00022842"/>
    </source>
</evidence>
<feature type="binding site" evidence="8">
    <location>
        <position position="194"/>
    </location>
    <ligand>
        <name>ATP</name>
        <dbReference type="ChEBI" id="CHEBI:30616"/>
    </ligand>
</feature>
<feature type="binding site" evidence="8">
    <location>
        <position position="282"/>
    </location>
    <ligand>
        <name>Mg(2+)</name>
        <dbReference type="ChEBI" id="CHEBI:18420"/>
    </ligand>
</feature>
<dbReference type="EC" id="2.7.7.-" evidence="8"/>
<feature type="region of interest" description="Disordered" evidence="9">
    <location>
        <begin position="480"/>
        <end position="499"/>
    </location>
</feature>
<feature type="binding site" evidence="8">
    <location>
        <position position="187"/>
    </location>
    <ligand>
        <name>ATP</name>
        <dbReference type="ChEBI" id="CHEBI:30616"/>
    </ligand>
</feature>
<dbReference type="Pfam" id="PF02696">
    <property type="entry name" value="SelO"/>
    <property type="match status" value="1"/>
</dbReference>
<dbReference type="NCBIfam" id="NF000658">
    <property type="entry name" value="PRK00029.1"/>
    <property type="match status" value="1"/>
</dbReference>
<comment type="catalytic activity">
    <reaction evidence="8">
        <text>L-tyrosyl-[protein] + ATP = O-(5'-adenylyl)-L-tyrosyl-[protein] + diphosphate</text>
        <dbReference type="Rhea" id="RHEA:54288"/>
        <dbReference type="Rhea" id="RHEA-COMP:10136"/>
        <dbReference type="Rhea" id="RHEA-COMP:13846"/>
        <dbReference type="ChEBI" id="CHEBI:30616"/>
        <dbReference type="ChEBI" id="CHEBI:33019"/>
        <dbReference type="ChEBI" id="CHEBI:46858"/>
        <dbReference type="ChEBI" id="CHEBI:83624"/>
        <dbReference type="EC" id="2.7.7.108"/>
    </reaction>
</comment>
<keyword evidence="5 8" id="KW-0547">Nucleotide-binding</keyword>
<dbReference type="EC" id="2.7.7.108" evidence="8"/>
<sequence>MAEVHLAPPATGVAAGPFTLTQGYAAAVPELSVARRAASFPEPRPVVLDESLAAELGIDPAALRTPEGARLLVGDVPAEVPTVAQAYAGHQFGGYSPLLGDGRALLLGEIVDTAGRRKDLHLKGSGRTPFARGGDGKAVLGPMLREHLMGVAMHALGIPTSRALVVCTTGERVPRDGVRQPGAVLARVAASHLRVGTFQLAAQLTAHPETPSDATLLERLTAYALQRHFPDAADPADTTPGLTLLRQVSRVQAELIAQWMQVGFIHGVMNTDNMTISGETIDYGPCAFLDGYDPATVFSSIDAGGRYAYGNQPAIAQWNLARLAETLLPLIADDREAAVEAATEIVVGFAGSYQEALVAGFSRKLGLPAPDEDLVTDGLALLQQHRVDLTGFFRALSAGTAAELFPDPAVLAPWATRREARLVGEPGEVAAAMDRINPAYIARNHVVEEALAAATAGDLAPYQRLVDALREPYAARPGLDDLSRPAPADAGPHVTFCGT</sequence>
<dbReference type="AlphaFoldDB" id="A0A255GAE9"/>
<feature type="binding site" evidence="8">
    <location>
        <position position="123"/>
    </location>
    <ligand>
        <name>ATP</name>
        <dbReference type="ChEBI" id="CHEBI:30616"/>
    </ligand>
</feature>
<organism evidence="10 11">
    <name type="scientific">Enemella evansiae</name>
    <dbReference type="NCBI Taxonomy" id="2016499"/>
    <lineage>
        <taxon>Bacteria</taxon>
        <taxon>Bacillati</taxon>
        <taxon>Actinomycetota</taxon>
        <taxon>Actinomycetes</taxon>
        <taxon>Propionibacteriales</taxon>
        <taxon>Propionibacteriaceae</taxon>
        <taxon>Enemella</taxon>
    </lineage>
</organism>
<evidence type="ECO:0000256" key="9">
    <source>
        <dbReference type="SAM" id="MobiDB-lite"/>
    </source>
</evidence>
<feature type="binding site" evidence="8">
    <location>
        <position position="282"/>
    </location>
    <ligand>
        <name>ATP</name>
        <dbReference type="ChEBI" id="CHEBI:30616"/>
    </ligand>
</feature>
<dbReference type="RefSeq" id="WP_094405896.1">
    <property type="nucleotide sequence ID" value="NZ_NMVO01000014.1"/>
</dbReference>
<comment type="catalytic activity">
    <reaction evidence="8">
        <text>L-seryl-[protein] + ATP = 3-O-(5'-adenylyl)-L-seryl-[protein] + diphosphate</text>
        <dbReference type="Rhea" id="RHEA:58120"/>
        <dbReference type="Rhea" id="RHEA-COMP:9863"/>
        <dbReference type="Rhea" id="RHEA-COMP:15073"/>
        <dbReference type="ChEBI" id="CHEBI:29999"/>
        <dbReference type="ChEBI" id="CHEBI:30616"/>
        <dbReference type="ChEBI" id="CHEBI:33019"/>
        <dbReference type="ChEBI" id="CHEBI:142516"/>
        <dbReference type="EC" id="2.7.7.108"/>
    </reaction>
</comment>
<dbReference type="PANTHER" id="PTHR32057">
    <property type="entry name" value="PROTEIN ADENYLYLTRANSFERASE SELO, MITOCHONDRIAL"/>
    <property type="match status" value="1"/>
</dbReference>
<keyword evidence="3 8" id="KW-0548">Nucleotidyltransferase</keyword>
<feature type="active site" description="Proton acceptor" evidence="8">
    <location>
        <position position="272"/>
    </location>
</feature>
<feature type="binding site" evidence="8">
    <location>
        <position position="102"/>
    </location>
    <ligand>
        <name>ATP</name>
        <dbReference type="ChEBI" id="CHEBI:30616"/>
    </ligand>
</feature>
<keyword evidence="7 8" id="KW-0460">Magnesium</keyword>
<proteinExistence type="inferred from homology"/>
<comment type="catalytic activity">
    <reaction evidence="8">
        <text>L-threonyl-[protein] + ATP = 3-O-(5'-adenylyl)-L-threonyl-[protein] + diphosphate</text>
        <dbReference type="Rhea" id="RHEA:54292"/>
        <dbReference type="Rhea" id="RHEA-COMP:11060"/>
        <dbReference type="Rhea" id="RHEA-COMP:13847"/>
        <dbReference type="ChEBI" id="CHEBI:30013"/>
        <dbReference type="ChEBI" id="CHEBI:30616"/>
        <dbReference type="ChEBI" id="CHEBI:33019"/>
        <dbReference type="ChEBI" id="CHEBI:138113"/>
        <dbReference type="EC" id="2.7.7.108"/>
    </reaction>
</comment>
<evidence type="ECO:0000256" key="1">
    <source>
        <dbReference type="ARBA" id="ARBA00009747"/>
    </source>
</evidence>
<evidence type="ECO:0000256" key="5">
    <source>
        <dbReference type="ARBA" id="ARBA00022741"/>
    </source>
</evidence>
<comment type="caution">
    <text evidence="10">The sequence shown here is derived from an EMBL/GenBank/DDBJ whole genome shotgun (WGS) entry which is preliminary data.</text>
</comment>
<evidence type="ECO:0000256" key="4">
    <source>
        <dbReference type="ARBA" id="ARBA00022723"/>
    </source>
</evidence>
<dbReference type="EMBL" id="NMVO01000014">
    <property type="protein sequence ID" value="OYO12815.1"/>
    <property type="molecule type" value="Genomic_DNA"/>
</dbReference>
<accession>A0A255GAE9</accession>
<dbReference type="InterPro" id="IPR003846">
    <property type="entry name" value="SelO"/>
</dbReference>
<keyword evidence="6 8" id="KW-0067">ATP-binding</keyword>
<evidence type="ECO:0000313" key="10">
    <source>
        <dbReference type="EMBL" id="OYO12815.1"/>
    </source>
</evidence>
<feature type="binding site" evidence="8">
    <location>
        <position position="103"/>
    </location>
    <ligand>
        <name>ATP</name>
        <dbReference type="ChEBI" id="CHEBI:30616"/>
    </ligand>
</feature>
<reference evidence="10 11" key="1">
    <citation type="submission" date="2017-07" db="EMBL/GenBank/DDBJ databases">
        <title>Draft whole genome sequences of clinical Proprionibacteriaceae strains.</title>
        <authorList>
            <person name="Bernier A.-M."/>
            <person name="Bernard K."/>
            <person name="Domingo M.-C."/>
        </authorList>
    </citation>
    <scope>NUCLEOTIDE SEQUENCE [LARGE SCALE GENOMIC DNA]</scope>
    <source>
        <strain evidence="10 11">NML 030167</strain>
    </source>
</reference>
<feature type="binding site" evidence="8">
    <location>
        <position position="100"/>
    </location>
    <ligand>
        <name>ATP</name>
        <dbReference type="ChEBI" id="CHEBI:30616"/>
    </ligand>
</feature>
<feature type="binding site" evidence="8">
    <location>
        <position position="136"/>
    </location>
    <ligand>
        <name>ATP</name>
        <dbReference type="ChEBI" id="CHEBI:30616"/>
    </ligand>
</feature>
<dbReference type="GO" id="GO:0000287">
    <property type="term" value="F:magnesium ion binding"/>
    <property type="evidence" value="ECO:0007669"/>
    <property type="project" value="UniProtKB-UniRule"/>
</dbReference>